<evidence type="ECO:0000313" key="10">
    <source>
        <dbReference type="EMBL" id="KAK7870528.1"/>
    </source>
</evidence>
<dbReference type="Proteomes" id="UP001378592">
    <property type="component" value="Unassembled WGS sequence"/>
</dbReference>
<evidence type="ECO:0000256" key="1">
    <source>
        <dbReference type="ARBA" id="ARBA00004323"/>
    </source>
</evidence>
<keyword evidence="5" id="KW-0735">Signal-anchor</keyword>
<name>A0AAN9WDC2_9ORTH</name>
<dbReference type="GO" id="GO:0000139">
    <property type="term" value="C:Golgi membrane"/>
    <property type="evidence" value="ECO:0007669"/>
    <property type="project" value="UniProtKB-SubCell"/>
</dbReference>
<dbReference type="PANTHER" id="PTHR35259:SF1">
    <property type="entry name" value="BOMBESIN RECEPTOR-ACTIVATED PROTEIN C6ORF89"/>
    <property type="match status" value="1"/>
</dbReference>
<sequence>MPSKMSKGEILADYKHEVDSLRKLGLEWNLTEEVIDKIIEDSFCHFTGAKRCERKSSSAVQNLQHHKRKCSVCIIMLELLCVFLMLSLCICLLLSFHKPSYNFAVRNVQELIYPSMKLLRWMALPFVRTFPSITVWYDELCLVQNPYFRPMDVNCWPCEDVRSILDLTGVENPPDYQPHSVFPYLVKGAATIVTYEELREMYFAYEKMLNRDSYSIQSSVPKWRTIADLMNHKLHENPSPNKDAHVVWRLNRLEPVRAIRELFPRPKFLLNSVNVERFIIIDEPETPQYTLPFPEGYKVFLMQGSGERLIILEPVEACAFNCSRVSVLLKPSYFLFYNSWFYRPKSSPVHDSTSIAITYIGSH</sequence>
<reference evidence="10 11" key="1">
    <citation type="submission" date="2024-03" db="EMBL/GenBank/DDBJ databases">
        <title>The genome assembly and annotation of the cricket Gryllus longicercus Weissman &amp; Gray.</title>
        <authorList>
            <person name="Szrajer S."/>
            <person name="Gray D."/>
            <person name="Ylla G."/>
        </authorList>
    </citation>
    <scope>NUCLEOTIDE SEQUENCE [LARGE SCALE GENOMIC DNA]</scope>
    <source>
        <strain evidence="10">DAG 2021-001</strain>
        <tissue evidence="10">Whole body minus gut</tissue>
    </source>
</reference>
<evidence type="ECO:0000256" key="5">
    <source>
        <dbReference type="ARBA" id="ARBA00022968"/>
    </source>
</evidence>
<keyword evidence="6 9" id="KW-1133">Transmembrane helix</keyword>
<feature type="transmembrane region" description="Helical" evidence="9">
    <location>
        <begin position="72"/>
        <end position="96"/>
    </location>
</feature>
<protein>
    <submittedName>
        <fullName evidence="10">Uncharacterized protein</fullName>
    </submittedName>
</protein>
<keyword evidence="3" id="KW-0963">Cytoplasm</keyword>
<evidence type="ECO:0000256" key="3">
    <source>
        <dbReference type="ARBA" id="ARBA00022490"/>
    </source>
</evidence>
<keyword evidence="8 9" id="KW-0472">Membrane</keyword>
<keyword evidence="7" id="KW-0333">Golgi apparatus</keyword>
<evidence type="ECO:0000256" key="8">
    <source>
        <dbReference type="ARBA" id="ARBA00023136"/>
    </source>
</evidence>
<comment type="caution">
    <text evidence="10">The sequence shown here is derived from an EMBL/GenBank/DDBJ whole genome shotgun (WGS) entry which is preliminary data.</text>
</comment>
<evidence type="ECO:0000256" key="2">
    <source>
        <dbReference type="ARBA" id="ARBA00004496"/>
    </source>
</evidence>
<keyword evidence="4 9" id="KW-0812">Transmembrane</keyword>
<keyword evidence="11" id="KW-1185">Reference proteome</keyword>
<comment type="subcellular location">
    <subcellularLocation>
        <location evidence="2">Cytoplasm</location>
    </subcellularLocation>
    <subcellularLocation>
        <location evidence="1">Golgi apparatus membrane</location>
        <topology evidence="1">Single-pass type II membrane protein</topology>
    </subcellularLocation>
</comment>
<evidence type="ECO:0000256" key="7">
    <source>
        <dbReference type="ARBA" id="ARBA00023034"/>
    </source>
</evidence>
<dbReference type="AlphaFoldDB" id="A0AAN9WDC2"/>
<evidence type="ECO:0000256" key="9">
    <source>
        <dbReference type="SAM" id="Phobius"/>
    </source>
</evidence>
<evidence type="ECO:0000313" key="11">
    <source>
        <dbReference type="Proteomes" id="UP001378592"/>
    </source>
</evidence>
<evidence type="ECO:0000256" key="4">
    <source>
        <dbReference type="ARBA" id="ARBA00022692"/>
    </source>
</evidence>
<dbReference type="EMBL" id="JAZDUA010000056">
    <property type="protein sequence ID" value="KAK7870528.1"/>
    <property type="molecule type" value="Genomic_DNA"/>
</dbReference>
<dbReference type="PANTHER" id="PTHR35259">
    <property type="entry name" value="BOMBESIN RECEPTOR-ACTIVATED PROTEIN C6ORF89"/>
    <property type="match status" value="1"/>
</dbReference>
<proteinExistence type="predicted"/>
<gene>
    <name evidence="10" type="ORF">R5R35_002927</name>
</gene>
<dbReference type="InterPro" id="IPR038757">
    <property type="entry name" value="BRAP"/>
</dbReference>
<evidence type="ECO:0000256" key="6">
    <source>
        <dbReference type="ARBA" id="ARBA00022989"/>
    </source>
</evidence>
<accession>A0AAN9WDC2</accession>
<organism evidence="10 11">
    <name type="scientific">Gryllus longicercus</name>
    <dbReference type="NCBI Taxonomy" id="2509291"/>
    <lineage>
        <taxon>Eukaryota</taxon>
        <taxon>Metazoa</taxon>
        <taxon>Ecdysozoa</taxon>
        <taxon>Arthropoda</taxon>
        <taxon>Hexapoda</taxon>
        <taxon>Insecta</taxon>
        <taxon>Pterygota</taxon>
        <taxon>Neoptera</taxon>
        <taxon>Polyneoptera</taxon>
        <taxon>Orthoptera</taxon>
        <taxon>Ensifera</taxon>
        <taxon>Gryllidea</taxon>
        <taxon>Grylloidea</taxon>
        <taxon>Gryllidae</taxon>
        <taxon>Gryllinae</taxon>
        <taxon>Gryllus</taxon>
    </lineage>
</organism>